<sequence>MATLRHSRNLRPIEESEVAPERLRVFGGVIVLFLVVLLARLWYLQILQGDRFREEARANSARPFRAVAPRGAIEDVRGRALVTNRAQFSVFVVPPDLPKDEEKRARVFLDLAGILEMTPEALQANLKTNKVSASDPIPVAEGVSMKILSRIAENRMRLPGVTAQAEPVRHYPLGKFFAAHLLGTIGPINPAEIARKENLDLGYRPGDFIGKSGVERQYDRLLNGKEGGTWYEVDARGRRQRQLRVQDPITGAGLRLCLDKDVQAAAEQAMGDQHGAAVAIDPRNGRVLAMVSRPTFDPNLFARRPLLAREYKALMDPRANHPLQNRAISSPQPPGSTFKIITATAGLATGALGPHSTDYCRGGIPMGGRIKRCHARHGGVTLETAIAASCDVFFYHAGRRIGPTPLAHWAEQFGLGRRTGIDLPSERGGTVPSPAWKAVMAPKFGNPDTRWYPGDTANMAIGQGDLQTTPLQIAQAAGAIGNGGVIYKPRVLEQAVSADQKVLYQMKPEVLQKVPISQENLRLVAQGMRSVVHGGRGTSRRARLAGITVAGKSGSAETRGGGPTHAWFMCYAPYEKPTIAICVFLETRGRGLHGGSDAAPIARTMMAAHFNVPDRAAD</sequence>
<dbReference type="SUPFAM" id="SSF56601">
    <property type="entry name" value="beta-lactamase/transpeptidase-like"/>
    <property type="match status" value="1"/>
</dbReference>
<dbReference type="PANTHER" id="PTHR30627">
    <property type="entry name" value="PEPTIDOGLYCAN D,D-TRANSPEPTIDASE"/>
    <property type="match status" value="1"/>
</dbReference>
<dbReference type="Gene3D" id="3.90.1310.10">
    <property type="entry name" value="Penicillin-binding protein 2a (Domain 2)"/>
    <property type="match status" value="1"/>
</dbReference>
<evidence type="ECO:0000313" key="17">
    <source>
        <dbReference type="EMBL" id="CAA9296712.1"/>
    </source>
</evidence>
<dbReference type="Pfam" id="PF03717">
    <property type="entry name" value="PBP_dimer"/>
    <property type="match status" value="1"/>
</dbReference>
<dbReference type="InterPro" id="IPR050515">
    <property type="entry name" value="Beta-lactam/transpept"/>
</dbReference>
<evidence type="ECO:0000256" key="14">
    <source>
        <dbReference type="SAM" id="Phobius"/>
    </source>
</evidence>
<evidence type="ECO:0000259" key="16">
    <source>
        <dbReference type="Pfam" id="PF03717"/>
    </source>
</evidence>
<dbReference type="GO" id="GO:0008360">
    <property type="term" value="P:regulation of cell shape"/>
    <property type="evidence" value="ECO:0007669"/>
    <property type="project" value="UniProtKB-KW"/>
</dbReference>
<evidence type="ECO:0000256" key="3">
    <source>
        <dbReference type="ARBA" id="ARBA00007171"/>
    </source>
</evidence>
<keyword evidence="9" id="KW-0133">Cell shape</keyword>
<dbReference type="GO" id="GO:0009252">
    <property type="term" value="P:peptidoglycan biosynthetic process"/>
    <property type="evidence" value="ECO:0007669"/>
    <property type="project" value="UniProtKB-KW"/>
</dbReference>
<protein>
    <submittedName>
        <fullName evidence="17">Peptidoglycan D,D-transpeptidase MrdA</fullName>
        <ecNumber evidence="17">3.4.16.4</ecNumber>
    </submittedName>
</protein>
<evidence type="ECO:0000256" key="13">
    <source>
        <dbReference type="ARBA" id="ARBA00023316"/>
    </source>
</evidence>
<evidence type="ECO:0000256" key="1">
    <source>
        <dbReference type="ARBA" id="ARBA00004167"/>
    </source>
</evidence>
<evidence type="ECO:0000256" key="5">
    <source>
        <dbReference type="ARBA" id="ARBA00022519"/>
    </source>
</evidence>
<dbReference type="PANTHER" id="PTHR30627:SF2">
    <property type="entry name" value="PEPTIDOGLYCAN D,D-TRANSPEPTIDASE MRDA"/>
    <property type="match status" value="1"/>
</dbReference>
<keyword evidence="13" id="KW-0961">Cell wall biogenesis/degradation</keyword>
<dbReference type="GO" id="GO:0071555">
    <property type="term" value="P:cell wall organization"/>
    <property type="evidence" value="ECO:0007669"/>
    <property type="project" value="UniProtKB-KW"/>
</dbReference>
<keyword evidence="11 14" id="KW-1133">Transmembrane helix</keyword>
<evidence type="ECO:0000256" key="4">
    <source>
        <dbReference type="ARBA" id="ARBA00022475"/>
    </source>
</evidence>
<evidence type="ECO:0000256" key="10">
    <source>
        <dbReference type="ARBA" id="ARBA00022984"/>
    </source>
</evidence>
<evidence type="ECO:0000256" key="7">
    <source>
        <dbReference type="ARBA" id="ARBA00022692"/>
    </source>
</evidence>
<evidence type="ECO:0000256" key="9">
    <source>
        <dbReference type="ARBA" id="ARBA00022960"/>
    </source>
</evidence>
<dbReference type="GO" id="GO:0005886">
    <property type="term" value="C:plasma membrane"/>
    <property type="evidence" value="ECO:0007669"/>
    <property type="project" value="UniProtKB-SubCell"/>
</dbReference>
<dbReference type="GO" id="GO:0008658">
    <property type="term" value="F:penicillin binding"/>
    <property type="evidence" value="ECO:0007669"/>
    <property type="project" value="InterPro"/>
</dbReference>
<feature type="domain" description="Penicillin-binding protein transpeptidase" evidence="15">
    <location>
        <begin position="275"/>
        <end position="606"/>
    </location>
</feature>
<dbReference type="GO" id="GO:0071972">
    <property type="term" value="F:peptidoglycan L,D-transpeptidase activity"/>
    <property type="evidence" value="ECO:0007669"/>
    <property type="project" value="TreeGrafter"/>
</dbReference>
<reference evidence="17" key="1">
    <citation type="submission" date="2020-02" db="EMBL/GenBank/DDBJ databases">
        <authorList>
            <person name="Meier V. D."/>
        </authorList>
    </citation>
    <scope>NUCLEOTIDE SEQUENCE</scope>
    <source>
        <strain evidence="17">AVDCRST_MAG63</strain>
    </source>
</reference>
<dbReference type="GO" id="GO:0009002">
    <property type="term" value="F:serine-type D-Ala-D-Ala carboxypeptidase activity"/>
    <property type="evidence" value="ECO:0007669"/>
    <property type="project" value="UniProtKB-EC"/>
</dbReference>
<keyword evidence="8 17" id="KW-0378">Hydrolase</keyword>
<keyword evidence="12 14" id="KW-0472">Membrane</keyword>
<comment type="subcellular location">
    <subcellularLocation>
        <location evidence="2">Cell membrane</location>
    </subcellularLocation>
    <subcellularLocation>
        <location evidence="1">Membrane</location>
        <topology evidence="1">Single-pass membrane protein</topology>
    </subcellularLocation>
</comment>
<dbReference type="InterPro" id="IPR001460">
    <property type="entry name" value="PCN-bd_Tpept"/>
</dbReference>
<evidence type="ECO:0000259" key="15">
    <source>
        <dbReference type="Pfam" id="PF00905"/>
    </source>
</evidence>
<keyword evidence="6" id="KW-0645">Protease</keyword>
<keyword evidence="7 14" id="KW-0812">Transmembrane</keyword>
<dbReference type="AlphaFoldDB" id="A0A6J4K6C8"/>
<evidence type="ECO:0000256" key="12">
    <source>
        <dbReference type="ARBA" id="ARBA00023136"/>
    </source>
</evidence>
<feature type="transmembrane region" description="Helical" evidence="14">
    <location>
        <begin position="25"/>
        <end position="43"/>
    </location>
</feature>
<dbReference type="NCBIfam" id="TIGR03423">
    <property type="entry name" value="pbp2_mrdA"/>
    <property type="match status" value="1"/>
</dbReference>
<keyword evidence="5" id="KW-0997">Cell inner membrane</keyword>
<dbReference type="Pfam" id="PF00905">
    <property type="entry name" value="Transpeptidase"/>
    <property type="match status" value="1"/>
</dbReference>
<feature type="domain" description="Penicillin-binding protein dimerisation" evidence="16">
    <location>
        <begin position="67"/>
        <end position="242"/>
    </location>
</feature>
<dbReference type="InterPro" id="IPR005311">
    <property type="entry name" value="PBP_dimer"/>
</dbReference>
<dbReference type="Gene3D" id="3.30.1390.30">
    <property type="entry name" value="Penicillin-binding protein 2a, domain 3"/>
    <property type="match status" value="1"/>
</dbReference>
<proteinExistence type="inferred from homology"/>
<keyword evidence="10" id="KW-0573">Peptidoglycan synthesis</keyword>
<name>A0A6J4K6C8_9BACT</name>
<dbReference type="Gene3D" id="3.40.710.10">
    <property type="entry name" value="DD-peptidase/beta-lactamase superfamily"/>
    <property type="match status" value="1"/>
</dbReference>
<comment type="similarity">
    <text evidence="3">Belongs to the transpeptidase family.</text>
</comment>
<organism evidence="17">
    <name type="scientific">uncultured Armatimonadetes bacterium</name>
    <dbReference type="NCBI Taxonomy" id="157466"/>
    <lineage>
        <taxon>Bacteria</taxon>
        <taxon>Bacillati</taxon>
        <taxon>Armatimonadota</taxon>
        <taxon>environmental samples</taxon>
    </lineage>
</organism>
<accession>A0A6J4K6C8</accession>
<dbReference type="SUPFAM" id="SSF56519">
    <property type="entry name" value="Penicillin binding protein dimerisation domain"/>
    <property type="match status" value="1"/>
</dbReference>
<dbReference type="EMBL" id="CADCTO010000678">
    <property type="protein sequence ID" value="CAA9296712.1"/>
    <property type="molecule type" value="Genomic_DNA"/>
</dbReference>
<keyword evidence="4" id="KW-1003">Cell membrane</keyword>
<evidence type="ECO:0000256" key="8">
    <source>
        <dbReference type="ARBA" id="ARBA00022801"/>
    </source>
</evidence>
<dbReference type="InterPro" id="IPR012338">
    <property type="entry name" value="Beta-lactam/transpept-like"/>
</dbReference>
<gene>
    <name evidence="17" type="ORF">AVDCRST_MAG63-4848</name>
</gene>
<evidence type="ECO:0000256" key="11">
    <source>
        <dbReference type="ARBA" id="ARBA00022989"/>
    </source>
</evidence>
<evidence type="ECO:0000256" key="2">
    <source>
        <dbReference type="ARBA" id="ARBA00004236"/>
    </source>
</evidence>
<evidence type="ECO:0000256" key="6">
    <source>
        <dbReference type="ARBA" id="ARBA00022670"/>
    </source>
</evidence>
<dbReference type="InterPro" id="IPR036138">
    <property type="entry name" value="PBP_dimer_sf"/>
</dbReference>
<dbReference type="EC" id="3.4.16.4" evidence="17"/>
<dbReference type="InterPro" id="IPR017790">
    <property type="entry name" value="Penicillin-binding_protein_2"/>
</dbReference>
<keyword evidence="17" id="KW-0121">Carboxypeptidase</keyword>
<dbReference type="GO" id="GO:0006508">
    <property type="term" value="P:proteolysis"/>
    <property type="evidence" value="ECO:0007669"/>
    <property type="project" value="UniProtKB-KW"/>
</dbReference>